<feature type="transmembrane region" description="Helical" evidence="1">
    <location>
        <begin position="356"/>
        <end position="373"/>
    </location>
</feature>
<dbReference type="EMBL" id="NPEF01000209">
    <property type="protein sequence ID" value="PJZ91827.1"/>
    <property type="molecule type" value="Genomic_DNA"/>
</dbReference>
<evidence type="ECO:0008006" key="3">
    <source>
        <dbReference type="Google" id="ProtNLM"/>
    </source>
</evidence>
<accession>A0A2N0BQ92</accession>
<feature type="transmembrane region" description="Helical" evidence="1">
    <location>
        <begin position="328"/>
        <end position="350"/>
    </location>
</feature>
<evidence type="ECO:0000313" key="2">
    <source>
        <dbReference type="EMBL" id="PJZ91827.1"/>
    </source>
</evidence>
<feature type="transmembrane region" description="Helical" evidence="1">
    <location>
        <begin position="242"/>
        <end position="259"/>
    </location>
</feature>
<feature type="transmembrane region" description="Helical" evidence="1">
    <location>
        <begin position="130"/>
        <end position="151"/>
    </location>
</feature>
<proteinExistence type="predicted"/>
<feature type="transmembrane region" description="Helical" evidence="1">
    <location>
        <begin position="15"/>
        <end position="35"/>
    </location>
</feature>
<protein>
    <recommendedName>
        <fullName evidence="3">DUF2029 domain-containing protein</fullName>
    </recommendedName>
</protein>
<accession>A0A2N0B5K8</accession>
<reference evidence="2" key="1">
    <citation type="submission" date="2017-07" db="EMBL/GenBank/DDBJ databases">
        <title>Leptospira spp. isolated from tropical soils.</title>
        <authorList>
            <person name="Thibeaux R."/>
            <person name="Iraola G."/>
            <person name="Ferres I."/>
            <person name="Bierque E."/>
            <person name="Girault D."/>
            <person name="Soupe-Gilbert M.-E."/>
            <person name="Picardeau M."/>
            <person name="Goarant C."/>
        </authorList>
    </citation>
    <scope>NUCLEOTIDE SEQUENCE [LARGE SCALE GENOMIC DNA]</scope>
    <source>
        <strain evidence="2">ATI7-C-A5</strain>
    </source>
</reference>
<feature type="transmembrane region" description="Helical" evidence="1">
    <location>
        <begin position="172"/>
        <end position="204"/>
    </location>
</feature>
<feature type="transmembrane region" description="Helical" evidence="1">
    <location>
        <begin position="393"/>
        <end position="411"/>
    </location>
</feature>
<feature type="transmembrane region" description="Helical" evidence="1">
    <location>
        <begin position="296"/>
        <end position="316"/>
    </location>
</feature>
<sequence>MLLSFLWGKKGGTGTYLSIYWILVGIVFFPLFAASNGKKEIEDRRVVADRITWTFGFLFRGIGILTFPVWEDDWARFLWDGYMTLETGSPYGKPPLFFFGESGLPVWAPEILSRINHPDVPTIYGPVLEFLFGVSAFLFPGSVYGLKLSYLGIELAAAKLIQKKISALEFRVLLWSPLVVIETYYQAHPDCIGAMFVFAAYLFLKREGSGIAGILLGLACGIKVFAWILLPFCLKEKGRLRFLLGFLPALSLPYGFFWFEGIAGGDGLRVFLIHWEFNSSVYALVRVFLKTFGADGAQTVGSVCFGMWAIVSCFFLRGYRRGDESGIAHVWLGFFLISPVVNPWYLLWAFPFWIRFRYLPGLIFVGTVSLSYLMGRTLGGTGTSLQLYETPMWVRIIEYGFVLLGFIPNIFDRESNIFCKNSNISN</sequence>
<organism evidence="2">
    <name type="scientific">Leptospira ellisii</name>
    <dbReference type="NCBI Taxonomy" id="2023197"/>
    <lineage>
        <taxon>Bacteria</taxon>
        <taxon>Pseudomonadati</taxon>
        <taxon>Spirochaetota</taxon>
        <taxon>Spirochaetia</taxon>
        <taxon>Leptospirales</taxon>
        <taxon>Leptospiraceae</taxon>
        <taxon>Leptospira</taxon>
    </lineage>
</organism>
<keyword evidence="1" id="KW-0472">Membrane</keyword>
<keyword evidence="1" id="KW-1133">Transmembrane helix</keyword>
<keyword evidence="1" id="KW-0812">Transmembrane</keyword>
<gene>
    <name evidence="2" type="ORF">CH379_16540</name>
</gene>
<dbReference type="AlphaFoldDB" id="A0A2N0B5K8"/>
<feature type="transmembrane region" description="Helical" evidence="1">
    <location>
        <begin position="210"/>
        <end position="230"/>
    </location>
</feature>
<name>A0A2N0B5K8_9LEPT</name>
<evidence type="ECO:0000256" key="1">
    <source>
        <dbReference type="SAM" id="Phobius"/>
    </source>
</evidence>
<feature type="transmembrane region" description="Helical" evidence="1">
    <location>
        <begin position="47"/>
        <end position="70"/>
    </location>
</feature>
<comment type="caution">
    <text evidence="2">The sequence shown here is derived from an EMBL/GenBank/DDBJ whole genome shotgun (WGS) entry which is preliminary data.</text>
</comment>